<dbReference type="InterPro" id="IPR036388">
    <property type="entry name" value="WH-like_DNA-bd_sf"/>
</dbReference>
<organism evidence="2 3">
    <name type="scientific">Oxalobacter vibrioformis</name>
    <dbReference type="NCBI Taxonomy" id="933080"/>
    <lineage>
        <taxon>Bacteria</taxon>
        <taxon>Pseudomonadati</taxon>
        <taxon>Pseudomonadota</taxon>
        <taxon>Betaproteobacteria</taxon>
        <taxon>Burkholderiales</taxon>
        <taxon>Oxalobacteraceae</taxon>
        <taxon>Oxalobacter</taxon>
    </lineage>
</organism>
<dbReference type="RefSeq" id="WP_269308741.1">
    <property type="nucleotide sequence ID" value="NZ_CP098242.1"/>
</dbReference>
<sequence length="133" mass="15192">MAGIRLSNDEQKRLIMDCLHEAPMTVAAMAKRLLCSPDTIRKRLRELQEETRMVRVIGWDMKGTALVRIWGVGAKKRRMPMASLPSSAQRKAMQGKRAVAATEKPGRKTKREKAVPYRLEAMDKWLFAIRRAS</sequence>
<gene>
    <name evidence="2" type="ORF">NB640_10965</name>
</gene>
<evidence type="ECO:0000256" key="1">
    <source>
        <dbReference type="SAM" id="MobiDB-lite"/>
    </source>
</evidence>
<evidence type="ECO:0000313" key="2">
    <source>
        <dbReference type="EMBL" id="WAW09735.1"/>
    </source>
</evidence>
<protein>
    <submittedName>
        <fullName evidence="2">Uncharacterized protein</fullName>
    </submittedName>
</protein>
<reference evidence="2" key="1">
    <citation type="journal article" date="2022" name="Front. Microbiol.">
        <title>New perspectives on an old grouping: The genomic and phenotypic variability of Oxalobacter formigenes and the implications for calcium oxalate stone prevention.</title>
        <authorList>
            <person name="Chmiel J.A."/>
            <person name="Carr C."/>
            <person name="Stuivenberg G.A."/>
            <person name="Venema R."/>
            <person name="Chanyi R.M."/>
            <person name="Al K.F."/>
            <person name="Giguere D."/>
            <person name="Say H."/>
            <person name="Akouris P.P."/>
            <person name="Dominguez Romero S.A."/>
            <person name="Kwong A."/>
            <person name="Tai V."/>
            <person name="Koval S.F."/>
            <person name="Razvi H."/>
            <person name="Bjazevic J."/>
            <person name="Burton J.P."/>
        </authorList>
    </citation>
    <scope>NUCLEOTIDE SEQUENCE</scope>
    <source>
        <strain evidence="2">WoOx3</strain>
    </source>
</reference>
<dbReference type="InterPro" id="IPR036390">
    <property type="entry name" value="WH_DNA-bd_sf"/>
</dbReference>
<dbReference type="EMBL" id="CP098242">
    <property type="protein sequence ID" value="WAW09735.1"/>
    <property type="molecule type" value="Genomic_DNA"/>
</dbReference>
<dbReference type="AlphaFoldDB" id="A0A9E9P305"/>
<evidence type="ECO:0000313" key="3">
    <source>
        <dbReference type="Proteomes" id="UP001156215"/>
    </source>
</evidence>
<feature type="region of interest" description="Disordered" evidence="1">
    <location>
        <begin position="80"/>
        <end position="112"/>
    </location>
</feature>
<dbReference type="Proteomes" id="UP001156215">
    <property type="component" value="Chromosome"/>
</dbReference>
<dbReference type="SUPFAM" id="SSF46785">
    <property type="entry name" value="Winged helix' DNA-binding domain"/>
    <property type="match status" value="1"/>
</dbReference>
<accession>A0A9E9P305</accession>
<name>A0A9E9P305_9BURK</name>
<dbReference type="Gene3D" id="1.10.10.10">
    <property type="entry name" value="Winged helix-like DNA-binding domain superfamily/Winged helix DNA-binding domain"/>
    <property type="match status" value="1"/>
</dbReference>
<keyword evidence="3" id="KW-1185">Reference proteome</keyword>
<proteinExistence type="predicted"/>
<dbReference type="KEGG" id="ovb:NB640_10965"/>